<keyword evidence="3" id="KW-0862">Zinc</keyword>
<dbReference type="EMBL" id="WUAV01000004">
    <property type="protein sequence ID" value="KAF1759717.1"/>
    <property type="molecule type" value="Genomic_DNA"/>
</dbReference>
<dbReference type="Gene3D" id="3.30.50.10">
    <property type="entry name" value="Erythroid Transcription Factor GATA-1, subunit A"/>
    <property type="match status" value="1"/>
</dbReference>
<evidence type="ECO:0000256" key="3">
    <source>
        <dbReference type="ARBA" id="ARBA00022833"/>
    </source>
</evidence>
<dbReference type="AlphaFoldDB" id="A0A6A5GX10"/>
<dbReference type="GeneID" id="9812283"/>
<dbReference type="CTD" id="9812283"/>
<dbReference type="InterPro" id="IPR001628">
    <property type="entry name" value="Znf_hrmn_rcpt"/>
</dbReference>
<dbReference type="Pfam" id="PF00104">
    <property type="entry name" value="Hormone_recep"/>
    <property type="match status" value="1"/>
</dbReference>
<evidence type="ECO:0000313" key="11">
    <source>
        <dbReference type="EMBL" id="KAF1759717.1"/>
    </source>
</evidence>
<keyword evidence="6" id="KW-0804">Transcription</keyword>
<feature type="domain" description="Nuclear receptor" evidence="9">
    <location>
        <begin position="2"/>
        <end position="77"/>
    </location>
</feature>
<dbReference type="SMART" id="SM00430">
    <property type="entry name" value="HOLI"/>
    <property type="match status" value="1"/>
</dbReference>
<protein>
    <submittedName>
        <fullName evidence="11">Uncharacterized protein</fullName>
    </submittedName>
</protein>
<dbReference type="CDD" id="cd06916">
    <property type="entry name" value="NR_DBD_like"/>
    <property type="match status" value="1"/>
</dbReference>
<accession>A0A6A5GX10</accession>
<dbReference type="SMART" id="SM00399">
    <property type="entry name" value="ZnF_C4"/>
    <property type="match status" value="1"/>
</dbReference>
<keyword evidence="4" id="KW-0805">Transcription regulation</keyword>
<keyword evidence="7" id="KW-0675">Receptor</keyword>
<evidence type="ECO:0000256" key="8">
    <source>
        <dbReference type="ARBA" id="ARBA00023242"/>
    </source>
</evidence>
<evidence type="ECO:0000313" key="12">
    <source>
        <dbReference type="Proteomes" id="UP000483820"/>
    </source>
</evidence>
<dbReference type="PANTHER" id="PTHR46011">
    <property type="entry name" value="NUCLEAR HORMONE RECEPTOR FAMILY MEMBER NHR-86-RELATED"/>
    <property type="match status" value="1"/>
</dbReference>
<keyword evidence="8" id="KW-0539">Nucleus</keyword>
<dbReference type="InterPro" id="IPR000536">
    <property type="entry name" value="Nucl_hrmn_rcpt_lig-bd"/>
</dbReference>
<evidence type="ECO:0000256" key="5">
    <source>
        <dbReference type="ARBA" id="ARBA00023125"/>
    </source>
</evidence>
<dbReference type="InterPro" id="IPR035500">
    <property type="entry name" value="NHR-like_dom_sf"/>
</dbReference>
<comment type="caution">
    <text evidence="11">The sequence shown here is derived from an EMBL/GenBank/DDBJ whole genome shotgun (WGS) entry which is preliminary data.</text>
</comment>
<dbReference type="GO" id="GO:0005634">
    <property type="term" value="C:nucleus"/>
    <property type="evidence" value="ECO:0007669"/>
    <property type="project" value="TreeGrafter"/>
</dbReference>
<evidence type="ECO:0000256" key="6">
    <source>
        <dbReference type="ARBA" id="ARBA00023163"/>
    </source>
</evidence>
<dbReference type="SUPFAM" id="SSF48508">
    <property type="entry name" value="Nuclear receptor ligand-binding domain"/>
    <property type="match status" value="1"/>
</dbReference>
<dbReference type="Gene3D" id="1.10.565.10">
    <property type="entry name" value="Retinoid X Receptor"/>
    <property type="match status" value="1"/>
</dbReference>
<keyword evidence="1" id="KW-0479">Metal-binding</keyword>
<evidence type="ECO:0000259" key="10">
    <source>
        <dbReference type="PROSITE" id="PS51843"/>
    </source>
</evidence>
<dbReference type="Pfam" id="PF00105">
    <property type="entry name" value="zf-C4"/>
    <property type="match status" value="1"/>
</dbReference>
<dbReference type="PANTHER" id="PTHR46011:SF33">
    <property type="entry name" value="NUCLEAR HORMONE RECEPTOR FAMILY"/>
    <property type="match status" value="1"/>
</dbReference>
<dbReference type="GO" id="GO:0008270">
    <property type="term" value="F:zinc ion binding"/>
    <property type="evidence" value="ECO:0007669"/>
    <property type="project" value="UniProtKB-KW"/>
</dbReference>
<dbReference type="PROSITE" id="PS51843">
    <property type="entry name" value="NR_LBD"/>
    <property type="match status" value="1"/>
</dbReference>
<dbReference type="Proteomes" id="UP000483820">
    <property type="component" value="Chromosome IV"/>
</dbReference>
<keyword evidence="2" id="KW-0863">Zinc-finger</keyword>
<evidence type="ECO:0000256" key="4">
    <source>
        <dbReference type="ARBA" id="ARBA00023015"/>
    </source>
</evidence>
<evidence type="ECO:0000256" key="7">
    <source>
        <dbReference type="ARBA" id="ARBA00023170"/>
    </source>
</evidence>
<dbReference type="RefSeq" id="XP_003094161.2">
    <property type="nucleotide sequence ID" value="XM_003094113.2"/>
</dbReference>
<gene>
    <name evidence="11" type="ORF">GCK72_016184</name>
</gene>
<feature type="domain" description="NR LBD" evidence="10">
    <location>
        <begin position="88"/>
        <end position="340"/>
    </location>
</feature>
<dbReference type="GO" id="GO:0043565">
    <property type="term" value="F:sequence-specific DNA binding"/>
    <property type="evidence" value="ECO:0007669"/>
    <property type="project" value="InterPro"/>
</dbReference>
<proteinExistence type="predicted"/>
<name>A0A6A5GX10_CAERE</name>
<organism evidence="11 12">
    <name type="scientific">Caenorhabditis remanei</name>
    <name type="common">Caenorhabditis vulgaris</name>
    <dbReference type="NCBI Taxonomy" id="31234"/>
    <lineage>
        <taxon>Eukaryota</taxon>
        <taxon>Metazoa</taxon>
        <taxon>Ecdysozoa</taxon>
        <taxon>Nematoda</taxon>
        <taxon>Chromadorea</taxon>
        <taxon>Rhabditida</taxon>
        <taxon>Rhabditina</taxon>
        <taxon>Rhabditomorpha</taxon>
        <taxon>Rhabditoidea</taxon>
        <taxon>Rhabditidae</taxon>
        <taxon>Peloderinae</taxon>
        <taxon>Caenorhabditis</taxon>
    </lineage>
</organism>
<dbReference type="PROSITE" id="PS51030">
    <property type="entry name" value="NUCLEAR_REC_DBD_2"/>
    <property type="match status" value="1"/>
</dbReference>
<dbReference type="KEGG" id="crq:GCK72_016184"/>
<dbReference type="PRINTS" id="PR00047">
    <property type="entry name" value="STROIDFINGER"/>
</dbReference>
<dbReference type="GO" id="GO:0003700">
    <property type="term" value="F:DNA-binding transcription factor activity"/>
    <property type="evidence" value="ECO:0007669"/>
    <property type="project" value="InterPro"/>
</dbReference>
<evidence type="ECO:0000256" key="2">
    <source>
        <dbReference type="ARBA" id="ARBA00022771"/>
    </source>
</evidence>
<keyword evidence="5" id="KW-0238">DNA-binding</keyword>
<evidence type="ECO:0000259" key="9">
    <source>
        <dbReference type="PROSITE" id="PS51030"/>
    </source>
</evidence>
<evidence type="ECO:0000256" key="1">
    <source>
        <dbReference type="ARBA" id="ARBA00022723"/>
    </source>
</evidence>
<reference evidence="11 12" key="1">
    <citation type="submission" date="2019-12" db="EMBL/GenBank/DDBJ databases">
        <title>Chromosome-level assembly of the Caenorhabditis remanei genome.</title>
        <authorList>
            <person name="Teterina A.A."/>
            <person name="Willis J.H."/>
            <person name="Phillips P.C."/>
        </authorList>
    </citation>
    <scope>NUCLEOTIDE SEQUENCE [LARGE SCALE GENOMIC DNA]</scope>
    <source>
        <strain evidence="11 12">PX506</strain>
        <tissue evidence="11">Whole organism</tissue>
    </source>
</reference>
<dbReference type="InterPro" id="IPR013088">
    <property type="entry name" value="Znf_NHR/GATA"/>
</dbReference>
<dbReference type="SUPFAM" id="SSF57716">
    <property type="entry name" value="Glucocorticoid receptor-like (DNA-binding domain)"/>
    <property type="match status" value="1"/>
</dbReference>
<sequence length="341" mass="39773">MSFKCQVCDGPASGVHFGADVCRACSAFFRRSVSRSHVYKCKGQGSCEIMSARRTMCKSCRFVKCTVIGMRKDCVQKNRDLYGKRSMTIPEFLKNLVEMYNQLGVKRLAVYTPRPGRSPINFKHTTQVLLQEYHLLSDWIYNSFDSYYAALANDQKEVLFRNFFFQFVVLEAGFRAGQHRRNDVWFMPSMDYIDCVNLDTFFHDPDTPQPMSSEEAVKVFGWSFGVYHRNVSIPMINHQIDTVELLVLATLILFSTGIDGQSEECYELRRQMRERVQKEMLDYYKITKTTEEAPLRMGCVLSMLPNIQRATRRFQEEIELRHVLKAYSVDRKFYDTCLGKF</sequence>
<dbReference type="GO" id="GO:0006357">
    <property type="term" value="P:regulation of transcription by RNA polymerase II"/>
    <property type="evidence" value="ECO:0007669"/>
    <property type="project" value="TreeGrafter"/>
</dbReference>